<dbReference type="AlphaFoldDB" id="A0A4S4G1C2"/>
<keyword evidence="7" id="KW-0560">Oxidoreductase</keyword>
<organism evidence="11 12">
    <name type="scientific">Adlercreutzia caecimuris</name>
    <dbReference type="NCBI Taxonomy" id="671266"/>
    <lineage>
        <taxon>Bacteria</taxon>
        <taxon>Bacillati</taxon>
        <taxon>Actinomycetota</taxon>
        <taxon>Coriobacteriia</taxon>
        <taxon>Eggerthellales</taxon>
        <taxon>Eggerthellaceae</taxon>
        <taxon>Adlercreutzia</taxon>
    </lineage>
</organism>
<dbReference type="EC" id="1.3.99.33" evidence="3"/>
<name>A0A4S4G1C2_9ACTN</name>
<dbReference type="InterPro" id="IPR027477">
    <property type="entry name" value="Succ_DH/fumarate_Rdtase_cat_sf"/>
</dbReference>
<dbReference type="SMART" id="SM00900">
    <property type="entry name" value="FMN_bind"/>
    <property type="match status" value="1"/>
</dbReference>
<protein>
    <recommendedName>
        <fullName evidence="4">Urocanate reductase</fullName>
        <ecNumber evidence="3">1.3.99.33</ecNumber>
    </recommendedName>
</protein>
<evidence type="ECO:0000313" key="12">
    <source>
        <dbReference type="Proteomes" id="UP000308978"/>
    </source>
</evidence>
<evidence type="ECO:0000259" key="10">
    <source>
        <dbReference type="SMART" id="SM00900"/>
    </source>
</evidence>
<evidence type="ECO:0000256" key="1">
    <source>
        <dbReference type="ARBA" id="ARBA00001917"/>
    </source>
</evidence>
<proteinExistence type="predicted"/>
<gene>
    <name evidence="11" type="ORF">E5986_09565</name>
</gene>
<dbReference type="InterPro" id="IPR036188">
    <property type="entry name" value="FAD/NAD-bd_sf"/>
</dbReference>
<keyword evidence="9" id="KW-1133">Transmembrane helix</keyword>
<dbReference type="SUPFAM" id="SSF51905">
    <property type="entry name" value="FAD/NAD(P)-binding domain"/>
    <property type="match status" value="1"/>
</dbReference>
<comment type="catalytic activity">
    <reaction evidence="8">
        <text>dihydrourocanate + A = urocanate + AH2</text>
        <dbReference type="Rhea" id="RHEA:36059"/>
        <dbReference type="ChEBI" id="CHEBI:13193"/>
        <dbReference type="ChEBI" id="CHEBI:17499"/>
        <dbReference type="ChEBI" id="CHEBI:27247"/>
        <dbReference type="ChEBI" id="CHEBI:72991"/>
        <dbReference type="EC" id="1.3.99.33"/>
    </reaction>
</comment>
<dbReference type="PANTHER" id="PTHR43400">
    <property type="entry name" value="FUMARATE REDUCTASE"/>
    <property type="match status" value="1"/>
</dbReference>
<evidence type="ECO:0000256" key="4">
    <source>
        <dbReference type="ARBA" id="ARBA00015872"/>
    </source>
</evidence>
<dbReference type="PANTHER" id="PTHR43400:SF10">
    <property type="entry name" value="3-OXOSTEROID 1-DEHYDROGENASE"/>
    <property type="match status" value="1"/>
</dbReference>
<feature type="domain" description="FMN-binding" evidence="10">
    <location>
        <begin position="110"/>
        <end position="184"/>
    </location>
</feature>
<evidence type="ECO:0000256" key="5">
    <source>
        <dbReference type="ARBA" id="ARBA00022630"/>
    </source>
</evidence>
<dbReference type="GO" id="GO:0010181">
    <property type="term" value="F:FMN binding"/>
    <property type="evidence" value="ECO:0007669"/>
    <property type="project" value="InterPro"/>
</dbReference>
<comment type="cofactor">
    <cofactor evidence="1">
        <name>FMN</name>
        <dbReference type="ChEBI" id="CHEBI:58210"/>
    </cofactor>
</comment>
<keyword evidence="6" id="KW-0274">FAD</keyword>
<comment type="cofactor">
    <cofactor evidence="2">
        <name>FAD</name>
        <dbReference type="ChEBI" id="CHEBI:57692"/>
    </cofactor>
</comment>
<dbReference type="InterPro" id="IPR050315">
    <property type="entry name" value="FAD-oxidoreductase_2"/>
</dbReference>
<keyword evidence="9" id="KW-0812">Transmembrane</keyword>
<dbReference type="SUPFAM" id="SSF56425">
    <property type="entry name" value="Succinate dehydrogenase/fumarate reductase flavoprotein, catalytic domain"/>
    <property type="match status" value="1"/>
</dbReference>
<dbReference type="GO" id="GO:0016020">
    <property type="term" value="C:membrane"/>
    <property type="evidence" value="ECO:0007669"/>
    <property type="project" value="InterPro"/>
</dbReference>
<sequence length="694" mass="73800">MAWTAACEIGRIKLPAPLEHLLKTGFSPVSARHPLLAKERIVPMRKGDGMETQQQRPLMMGRRRFVALAGGAISLLAFGGVGCAPSSPKTADTGLAPSYTAGTYSATAMGKKGDVVVEADFSDSRIEAVRVTPELETKRIADAAINQLTAQIVDCQTLQLDTVSGATLTSMAILGAMEDCVAQAGGDAKALKDAPGPEASAATEKLEADLVVVGVGASGMAAAVRAAQLGANVVVFEKNGNFGGNMLVSGGVLTYINAPEELRQQNNDGYQNYLETTLATVSDNYDVSPETVDLIRKQAKEWYDAGHTTTFNSLEWNTISNMIGQGGGTWEGTLAYSAGSIPLVEWLTELGIQWSPLFPIGGYPWPEYAAPTSASNGEGYCIAFDEEMERVPGTIDILFQTPAGEIIMENGKVTGIKGSCVDGTTYEVLGSHGVVFATGGYSGGPELLIERDQEWGFKDMPRIPTTNASGHEGDGHRLIMGIGGTMFDFTPNCMLCIMNAQDSSIEGLIGGNGPLVNLQGQRVVNETGSRNDICRAIMDADGAVLYRISDKNGSGYAREDYMGESEESMVKYQRVYRGNTLEELAEAIGADKAALVATIEDFNRHAESSETDDLGRSLYSASDVIKEPPFYACPNTWGTHISLDGISTNPDTYAVISTTGEEIPGLYAIGELAGLNGVNCMYYGLDLANQMFEA</sequence>
<dbReference type="EMBL" id="SSTJ01000014">
    <property type="protein sequence ID" value="THG36568.1"/>
    <property type="molecule type" value="Genomic_DNA"/>
</dbReference>
<dbReference type="Pfam" id="PF04205">
    <property type="entry name" value="FMN_bind"/>
    <property type="match status" value="1"/>
</dbReference>
<dbReference type="GO" id="GO:0033765">
    <property type="term" value="F:steroid dehydrogenase activity, acting on the CH-CH group of donors"/>
    <property type="evidence" value="ECO:0007669"/>
    <property type="project" value="UniProtKB-ARBA"/>
</dbReference>
<evidence type="ECO:0000256" key="8">
    <source>
        <dbReference type="ARBA" id="ARBA00049922"/>
    </source>
</evidence>
<dbReference type="Proteomes" id="UP000308978">
    <property type="component" value="Unassembled WGS sequence"/>
</dbReference>
<evidence type="ECO:0000256" key="3">
    <source>
        <dbReference type="ARBA" id="ARBA00013137"/>
    </source>
</evidence>
<evidence type="ECO:0000256" key="2">
    <source>
        <dbReference type="ARBA" id="ARBA00001974"/>
    </source>
</evidence>
<accession>A0A4S4G1C2</accession>
<dbReference type="InterPro" id="IPR007329">
    <property type="entry name" value="FMN-bd"/>
</dbReference>
<evidence type="ECO:0000256" key="6">
    <source>
        <dbReference type="ARBA" id="ARBA00022827"/>
    </source>
</evidence>
<comment type="caution">
    <text evidence="11">The sequence shown here is derived from an EMBL/GenBank/DDBJ whole genome shotgun (WGS) entry which is preliminary data.</text>
</comment>
<evidence type="ECO:0000256" key="7">
    <source>
        <dbReference type="ARBA" id="ARBA00023002"/>
    </source>
</evidence>
<evidence type="ECO:0000256" key="9">
    <source>
        <dbReference type="SAM" id="Phobius"/>
    </source>
</evidence>
<dbReference type="Gene3D" id="3.90.1010.20">
    <property type="match status" value="1"/>
</dbReference>
<dbReference type="Gene3D" id="3.50.50.60">
    <property type="entry name" value="FAD/NAD(P)-binding domain"/>
    <property type="match status" value="2"/>
</dbReference>
<dbReference type="Gene3D" id="3.90.700.10">
    <property type="entry name" value="Succinate dehydrogenase/fumarate reductase flavoprotein, catalytic domain"/>
    <property type="match status" value="1"/>
</dbReference>
<dbReference type="Pfam" id="PF00890">
    <property type="entry name" value="FAD_binding_2"/>
    <property type="match status" value="1"/>
</dbReference>
<keyword evidence="5" id="KW-0285">Flavoprotein</keyword>
<dbReference type="GO" id="GO:0008202">
    <property type="term" value="P:steroid metabolic process"/>
    <property type="evidence" value="ECO:0007669"/>
    <property type="project" value="UniProtKB-ARBA"/>
</dbReference>
<feature type="transmembrane region" description="Helical" evidence="9">
    <location>
        <begin position="65"/>
        <end position="82"/>
    </location>
</feature>
<evidence type="ECO:0000313" key="11">
    <source>
        <dbReference type="EMBL" id="THG36568.1"/>
    </source>
</evidence>
<reference evidence="11 12" key="1">
    <citation type="submission" date="2019-04" db="EMBL/GenBank/DDBJ databases">
        <title>Microbes associate with the intestines of laboratory mice.</title>
        <authorList>
            <person name="Navarre W."/>
            <person name="Wong E."/>
            <person name="Huang K.C."/>
            <person name="Tropini C."/>
            <person name="Ng K."/>
            <person name="Yu B."/>
        </authorList>
    </citation>
    <scope>NUCLEOTIDE SEQUENCE [LARGE SCALE GENOMIC DNA]</scope>
    <source>
        <strain evidence="11 12">NM80_B27</strain>
    </source>
</reference>
<dbReference type="InterPro" id="IPR003953">
    <property type="entry name" value="FAD-dep_OxRdtase_2_FAD-bd"/>
</dbReference>
<keyword evidence="9" id="KW-0472">Membrane</keyword>